<evidence type="ECO:0000256" key="6">
    <source>
        <dbReference type="ARBA" id="ARBA00022763"/>
    </source>
</evidence>
<dbReference type="GO" id="GO:0003697">
    <property type="term" value="F:single-stranded DNA binding"/>
    <property type="evidence" value="ECO:0007669"/>
    <property type="project" value="TreeGrafter"/>
</dbReference>
<keyword evidence="8" id="KW-0460">Magnesium</keyword>
<keyword evidence="13" id="KW-1185">Reference proteome</keyword>
<keyword evidence="5" id="KW-0479">Metal-binding</keyword>
<comment type="subcellular location">
    <subcellularLocation>
        <location evidence="3">Nucleus</location>
        <location evidence="3">PML body</location>
    </subcellularLocation>
</comment>
<dbReference type="GO" id="GO:0004518">
    <property type="term" value="F:nuclease activity"/>
    <property type="evidence" value="ECO:0007669"/>
    <property type="project" value="UniProtKB-KW"/>
</dbReference>
<dbReference type="AlphaFoldDB" id="A0A6A6D895"/>
<keyword evidence="6" id="KW-0227">DNA damage</keyword>
<evidence type="ECO:0000256" key="3">
    <source>
        <dbReference type="ARBA" id="ARBA00004322"/>
    </source>
</evidence>
<name>A0A6A6D895_9PEZI</name>
<evidence type="ECO:0000256" key="5">
    <source>
        <dbReference type="ARBA" id="ARBA00022723"/>
    </source>
</evidence>
<dbReference type="EMBL" id="ML994726">
    <property type="protein sequence ID" value="KAF2175724.1"/>
    <property type="molecule type" value="Genomic_DNA"/>
</dbReference>
<dbReference type="GO" id="GO:0005737">
    <property type="term" value="C:cytoplasm"/>
    <property type="evidence" value="ECO:0007669"/>
    <property type="project" value="TreeGrafter"/>
</dbReference>
<dbReference type="InterPro" id="IPR036691">
    <property type="entry name" value="Endo/exonu/phosph_ase_sf"/>
</dbReference>
<gene>
    <name evidence="12" type="ORF">K469DRAFT_701524</name>
</gene>
<feature type="domain" description="Endonuclease/exonuclease/phosphatase" evidence="11">
    <location>
        <begin position="73"/>
        <end position="330"/>
    </location>
</feature>
<evidence type="ECO:0000256" key="8">
    <source>
        <dbReference type="ARBA" id="ARBA00022842"/>
    </source>
</evidence>
<evidence type="ECO:0000256" key="9">
    <source>
        <dbReference type="ARBA" id="ARBA00023204"/>
    </source>
</evidence>
<accession>A0A6A6D895</accession>
<dbReference type="InterPro" id="IPR005135">
    <property type="entry name" value="Endo/exonuclease/phosphatase"/>
</dbReference>
<comment type="cofactor">
    <cofactor evidence="1">
        <name>Mn(2+)</name>
        <dbReference type="ChEBI" id="CHEBI:29035"/>
    </cofactor>
</comment>
<keyword evidence="4" id="KW-0540">Nuclease</keyword>
<evidence type="ECO:0000259" key="11">
    <source>
        <dbReference type="Pfam" id="PF03372"/>
    </source>
</evidence>
<dbReference type="GO" id="GO:0046872">
    <property type="term" value="F:metal ion binding"/>
    <property type="evidence" value="ECO:0007669"/>
    <property type="project" value="UniProtKB-KW"/>
</dbReference>
<dbReference type="CDD" id="cd09080">
    <property type="entry name" value="TDP2"/>
    <property type="match status" value="1"/>
</dbReference>
<keyword evidence="10" id="KW-0539">Nucleus</keyword>
<evidence type="ECO:0000313" key="13">
    <source>
        <dbReference type="Proteomes" id="UP000800200"/>
    </source>
</evidence>
<evidence type="ECO:0000256" key="4">
    <source>
        <dbReference type="ARBA" id="ARBA00022722"/>
    </source>
</evidence>
<dbReference type="OrthoDB" id="9975959at2759"/>
<evidence type="ECO:0000256" key="10">
    <source>
        <dbReference type="ARBA" id="ARBA00023242"/>
    </source>
</evidence>
<keyword evidence="7" id="KW-0378">Hydrolase</keyword>
<reference evidence="12" key="1">
    <citation type="journal article" date="2020" name="Stud. Mycol.">
        <title>101 Dothideomycetes genomes: a test case for predicting lifestyles and emergence of pathogens.</title>
        <authorList>
            <person name="Haridas S."/>
            <person name="Albert R."/>
            <person name="Binder M."/>
            <person name="Bloem J."/>
            <person name="Labutti K."/>
            <person name="Salamov A."/>
            <person name="Andreopoulos B."/>
            <person name="Baker S."/>
            <person name="Barry K."/>
            <person name="Bills G."/>
            <person name="Bluhm B."/>
            <person name="Cannon C."/>
            <person name="Castanera R."/>
            <person name="Culley D."/>
            <person name="Daum C."/>
            <person name="Ezra D."/>
            <person name="Gonzalez J."/>
            <person name="Henrissat B."/>
            <person name="Kuo A."/>
            <person name="Liang C."/>
            <person name="Lipzen A."/>
            <person name="Lutzoni F."/>
            <person name="Magnuson J."/>
            <person name="Mondo S."/>
            <person name="Nolan M."/>
            <person name="Ohm R."/>
            <person name="Pangilinan J."/>
            <person name="Park H.-J."/>
            <person name="Ramirez L."/>
            <person name="Alfaro M."/>
            <person name="Sun H."/>
            <person name="Tritt A."/>
            <person name="Yoshinaga Y."/>
            <person name="Zwiers L.-H."/>
            <person name="Turgeon B."/>
            <person name="Goodwin S."/>
            <person name="Spatafora J."/>
            <person name="Crous P."/>
            <person name="Grigoriev I."/>
        </authorList>
    </citation>
    <scope>NUCLEOTIDE SEQUENCE</scope>
    <source>
        <strain evidence="12">CBS 207.26</strain>
    </source>
</reference>
<dbReference type="PANTHER" id="PTHR15822">
    <property type="entry name" value="TRAF AND TNF RECEPTOR-ASSOCIATED PROTEIN"/>
    <property type="match status" value="1"/>
</dbReference>
<dbReference type="Proteomes" id="UP000800200">
    <property type="component" value="Unassembled WGS sequence"/>
</dbReference>
<dbReference type="PANTHER" id="PTHR15822:SF4">
    <property type="entry name" value="TYROSYL-DNA PHOSPHODIESTERASE 2"/>
    <property type="match status" value="1"/>
</dbReference>
<evidence type="ECO:0000256" key="7">
    <source>
        <dbReference type="ARBA" id="ARBA00022801"/>
    </source>
</evidence>
<evidence type="ECO:0000256" key="2">
    <source>
        <dbReference type="ARBA" id="ARBA00001946"/>
    </source>
</evidence>
<dbReference type="Gene3D" id="3.60.10.10">
    <property type="entry name" value="Endonuclease/exonuclease/phosphatase"/>
    <property type="match status" value="1"/>
</dbReference>
<dbReference type="Pfam" id="PF03372">
    <property type="entry name" value="Exo_endo_phos"/>
    <property type="match status" value="1"/>
</dbReference>
<keyword evidence="9" id="KW-0234">DNA repair</keyword>
<dbReference type="GO" id="GO:0070260">
    <property type="term" value="F:5'-tyrosyl-DNA phosphodiesterase activity"/>
    <property type="evidence" value="ECO:0007669"/>
    <property type="project" value="TreeGrafter"/>
</dbReference>
<evidence type="ECO:0000256" key="1">
    <source>
        <dbReference type="ARBA" id="ARBA00001936"/>
    </source>
</evidence>
<dbReference type="GO" id="GO:0006302">
    <property type="term" value="P:double-strand break repair"/>
    <property type="evidence" value="ECO:0007669"/>
    <property type="project" value="TreeGrafter"/>
</dbReference>
<dbReference type="InterPro" id="IPR051547">
    <property type="entry name" value="TDP2-like"/>
</dbReference>
<sequence length="359" mass="40723">MSNQTPKLSPILEALTAKLAEGPPQRREDAFYKPRPQPYWFHDGKSWIQASTSSLSNASPPSPFDTSAIRLMSWNIDILVGFVEERMAFALDHLQGLVSQTPSFTPILIYLQEMGQSDLAQIREAAWIQSNFLIMEYDERNWLTPLYGTTMLVDRRLKIESVFRVPWVSKFERDGLFVDIGLERDGGEKGEVLRLCNAHLESLVADPPVRPLQLEAAGKYLRENEVQAALLAGDLNAIQPFDHTLHLENGLKDIYLELGGKEDSDEGCTWGYQVPHYLRNKFGCSRMDKILFRGAINAKRFERVGMGVKVAEDKRQKMRDAGEEEWVTDHYGVMGDFELEGWKLVGNEADGNKVMVKLS</sequence>
<evidence type="ECO:0000313" key="12">
    <source>
        <dbReference type="EMBL" id="KAF2175724.1"/>
    </source>
</evidence>
<comment type="cofactor">
    <cofactor evidence="2">
        <name>Mg(2+)</name>
        <dbReference type="ChEBI" id="CHEBI:18420"/>
    </cofactor>
</comment>
<proteinExistence type="predicted"/>
<organism evidence="12 13">
    <name type="scientific">Zopfia rhizophila CBS 207.26</name>
    <dbReference type="NCBI Taxonomy" id="1314779"/>
    <lineage>
        <taxon>Eukaryota</taxon>
        <taxon>Fungi</taxon>
        <taxon>Dikarya</taxon>
        <taxon>Ascomycota</taxon>
        <taxon>Pezizomycotina</taxon>
        <taxon>Dothideomycetes</taxon>
        <taxon>Dothideomycetes incertae sedis</taxon>
        <taxon>Zopfiaceae</taxon>
        <taxon>Zopfia</taxon>
    </lineage>
</organism>
<dbReference type="SUPFAM" id="SSF56219">
    <property type="entry name" value="DNase I-like"/>
    <property type="match status" value="1"/>
</dbReference>
<protein>
    <recommendedName>
        <fullName evidence="11">Endonuclease/exonuclease/phosphatase domain-containing protein</fullName>
    </recommendedName>
</protein>